<reference evidence="3 4" key="1">
    <citation type="journal article" date="2020" name="bioRxiv">
        <title>Whole genome comparisons of ergot fungi reveals the divergence and evolution of species within the genus Claviceps are the result of varying mechanisms driving genome evolution and host range expansion.</title>
        <authorList>
            <person name="Wyka S.A."/>
            <person name="Mondo S.J."/>
            <person name="Liu M."/>
            <person name="Dettman J."/>
            <person name="Nalam V."/>
            <person name="Broders K.D."/>
        </authorList>
    </citation>
    <scope>NUCLEOTIDE SEQUENCE [LARGE SCALE GENOMIC DNA]</scope>
    <source>
        <strain evidence="3 4">Clav52</strain>
    </source>
</reference>
<keyword evidence="1" id="KW-0175">Coiled coil</keyword>
<sequence>MSWSFAKNMDTPSETLTGTCETTTTTRSASEKPLRDNSTVSHGLHQRMLHCRAQAPNGRPLRDTATPDDREYWTDIWVQSFCLTPGKQRWFPVYVDKEPLPPDERRSAEIQEAILDEVKREYAVYQAKQEREQDERDARMYPMLNTPLTDLEITLMYQSCWLKRTGWILHLWESNLEHLAHAARLPGKDEPELEVIADAIKDLIEDCVKGLASLPLDIRRWLKSDHPTEMHPRPMGHSTNRIVHYKIREYLEETHLLFAQSRAERGITRGGKPVSICKEGGE</sequence>
<feature type="coiled-coil region" evidence="1">
    <location>
        <begin position="108"/>
        <end position="135"/>
    </location>
</feature>
<organism evidence="3 4">
    <name type="scientific">Claviceps aff. purpurea</name>
    <dbReference type="NCBI Taxonomy" id="1967640"/>
    <lineage>
        <taxon>Eukaryota</taxon>
        <taxon>Fungi</taxon>
        <taxon>Dikarya</taxon>
        <taxon>Ascomycota</taxon>
        <taxon>Pezizomycotina</taxon>
        <taxon>Sordariomycetes</taxon>
        <taxon>Hypocreomycetidae</taxon>
        <taxon>Hypocreales</taxon>
        <taxon>Clavicipitaceae</taxon>
        <taxon>Claviceps</taxon>
    </lineage>
</organism>
<evidence type="ECO:0000313" key="4">
    <source>
        <dbReference type="Proteomes" id="UP000707071"/>
    </source>
</evidence>
<dbReference type="EMBL" id="SRRH01000352">
    <property type="protein sequence ID" value="KAG6290535.1"/>
    <property type="molecule type" value="Genomic_DNA"/>
</dbReference>
<gene>
    <name evidence="3" type="ORF">E4U09_004385</name>
</gene>
<feature type="region of interest" description="Disordered" evidence="2">
    <location>
        <begin position="1"/>
        <end position="38"/>
    </location>
</feature>
<keyword evidence="4" id="KW-1185">Reference proteome</keyword>
<dbReference type="Proteomes" id="UP000707071">
    <property type="component" value="Unassembled WGS sequence"/>
</dbReference>
<evidence type="ECO:0000256" key="1">
    <source>
        <dbReference type="SAM" id="Coils"/>
    </source>
</evidence>
<comment type="caution">
    <text evidence="3">The sequence shown here is derived from an EMBL/GenBank/DDBJ whole genome shotgun (WGS) entry which is preliminary data.</text>
</comment>
<feature type="compositionally biased region" description="Low complexity" evidence="2">
    <location>
        <begin position="11"/>
        <end position="28"/>
    </location>
</feature>
<accession>A0A9P7U4K8</accession>
<protein>
    <submittedName>
        <fullName evidence="3">Uncharacterized protein</fullName>
    </submittedName>
</protein>
<proteinExistence type="predicted"/>
<dbReference type="AlphaFoldDB" id="A0A9P7U4K8"/>
<evidence type="ECO:0000256" key="2">
    <source>
        <dbReference type="SAM" id="MobiDB-lite"/>
    </source>
</evidence>
<evidence type="ECO:0000313" key="3">
    <source>
        <dbReference type="EMBL" id="KAG6290535.1"/>
    </source>
</evidence>
<name>A0A9P7U4K8_9HYPO</name>